<gene>
    <name evidence="2" type="ORF">PXH66_22770</name>
</gene>
<evidence type="ECO:0000259" key="1">
    <source>
        <dbReference type="PROSITE" id="PS50835"/>
    </source>
</evidence>
<organism evidence="2 3">
    <name type="scientific">Synoicihabitans lomoniglobus</name>
    <dbReference type="NCBI Taxonomy" id="2909285"/>
    <lineage>
        <taxon>Bacteria</taxon>
        <taxon>Pseudomonadati</taxon>
        <taxon>Verrucomicrobiota</taxon>
        <taxon>Opitutia</taxon>
        <taxon>Opitutales</taxon>
        <taxon>Opitutaceae</taxon>
        <taxon>Synoicihabitans</taxon>
    </lineage>
</organism>
<dbReference type="CDD" id="cd06567">
    <property type="entry name" value="Peptidase_S41"/>
    <property type="match status" value="1"/>
</dbReference>
<dbReference type="PROSITE" id="PS50835">
    <property type="entry name" value="IG_LIKE"/>
    <property type="match status" value="1"/>
</dbReference>
<dbReference type="Proteomes" id="UP001218638">
    <property type="component" value="Chromosome"/>
</dbReference>
<reference evidence="2" key="1">
    <citation type="submission" date="2023-03" db="EMBL/GenBank/DDBJ databases">
        <title>Lomoglobus Profundus gen. nov., sp. nov., a novel member of the phylum Verrucomicrobia, isolated from deep-marine sediment of South China Sea.</title>
        <authorList>
            <person name="Ahmad T."/>
            <person name="Ishaq S.E."/>
            <person name="Wang F."/>
        </authorList>
    </citation>
    <scope>NUCLEOTIDE SEQUENCE</scope>
    <source>
        <strain evidence="2">LMO-M01</strain>
    </source>
</reference>
<dbReference type="GO" id="GO:0008236">
    <property type="term" value="F:serine-type peptidase activity"/>
    <property type="evidence" value="ECO:0007669"/>
    <property type="project" value="InterPro"/>
</dbReference>
<dbReference type="KEGG" id="slom:PXH66_22770"/>
<dbReference type="GO" id="GO:0030288">
    <property type="term" value="C:outer membrane-bounded periplasmic space"/>
    <property type="evidence" value="ECO:0007669"/>
    <property type="project" value="TreeGrafter"/>
</dbReference>
<proteinExistence type="predicted"/>
<dbReference type="GO" id="GO:0004175">
    <property type="term" value="F:endopeptidase activity"/>
    <property type="evidence" value="ECO:0007669"/>
    <property type="project" value="TreeGrafter"/>
</dbReference>
<name>A0AAE9ZX97_9BACT</name>
<dbReference type="RefSeq" id="WP_330929559.1">
    <property type="nucleotide sequence ID" value="NZ_CP119075.1"/>
</dbReference>
<evidence type="ECO:0000313" key="3">
    <source>
        <dbReference type="Proteomes" id="UP001218638"/>
    </source>
</evidence>
<dbReference type="Gene3D" id="2.60.40.10">
    <property type="entry name" value="Immunoglobulins"/>
    <property type="match status" value="1"/>
</dbReference>
<dbReference type="PANTHER" id="PTHR32060:SF30">
    <property type="entry name" value="CARBOXY-TERMINAL PROCESSING PROTEASE CTPA"/>
    <property type="match status" value="1"/>
</dbReference>
<dbReference type="Pfam" id="PF03572">
    <property type="entry name" value="Peptidase_S41"/>
    <property type="match status" value="1"/>
</dbReference>
<dbReference type="InterPro" id="IPR013783">
    <property type="entry name" value="Ig-like_fold"/>
</dbReference>
<dbReference type="InterPro" id="IPR029045">
    <property type="entry name" value="ClpP/crotonase-like_dom_sf"/>
</dbReference>
<dbReference type="InterPro" id="IPR007110">
    <property type="entry name" value="Ig-like_dom"/>
</dbReference>
<dbReference type="AlphaFoldDB" id="A0AAE9ZX97"/>
<evidence type="ECO:0000313" key="2">
    <source>
        <dbReference type="EMBL" id="WED65171.1"/>
    </source>
</evidence>
<dbReference type="Gene3D" id="3.90.226.10">
    <property type="entry name" value="2-enoyl-CoA Hydratase, Chain A, domain 1"/>
    <property type="match status" value="1"/>
</dbReference>
<dbReference type="SUPFAM" id="SSF48726">
    <property type="entry name" value="Immunoglobulin"/>
    <property type="match status" value="1"/>
</dbReference>
<dbReference type="EMBL" id="CP119075">
    <property type="protein sequence ID" value="WED65171.1"/>
    <property type="molecule type" value="Genomic_DNA"/>
</dbReference>
<dbReference type="InterPro" id="IPR036179">
    <property type="entry name" value="Ig-like_dom_sf"/>
</dbReference>
<accession>A0AAE9ZX97</accession>
<protein>
    <submittedName>
        <fullName evidence="2">S41 family peptidase</fullName>
    </submittedName>
</protein>
<dbReference type="Gene3D" id="3.30.750.44">
    <property type="match status" value="1"/>
</dbReference>
<dbReference type="PANTHER" id="PTHR32060">
    <property type="entry name" value="TAIL-SPECIFIC PROTEASE"/>
    <property type="match status" value="1"/>
</dbReference>
<dbReference type="GO" id="GO:0006508">
    <property type="term" value="P:proteolysis"/>
    <property type="evidence" value="ECO:0007669"/>
    <property type="project" value="InterPro"/>
</dbReference>
<feature type="domain" description="Ig-like" evidence="1">
    <location>
        <begin position="445"/>
        <end position="525"/>
    </location>
</feature>
<dbReference type="InterPro" id="IPR005151">
    <property type="entry name" value="Tail-specific_protease"/>
</dbReference>
<dbReference type="SMART" id="SM00245">
    <property type="entry name" value="TSPc"/>
    <property type="match status" value="1"/>
</dbReference>
<sequence length="805" mass="86300">MFHREGRSLVQWALALVLGTAIHAAVEYPTFTRSQLEADFDQFRSVIERRHPLLYADREELATAYPAQRALLREGMSEIEFMRVLAPLLRALNCGHSSLSLAASTENATMADRRYVPFDPRIIDDRLWVVNAPGDSPLTFGAEIVAINGRAWAQIRALLYDRLPADGQNITRKRHYLNYDFARAYNLAVEDMDTYTVTYVAPGSSVPVSVTLDGLSPAAWSDLPGVWWAADLEVGLGEFRDDHAYLYIKTFNFYDPAGRARFRDFVDAFFAELTERGVSKLVLDVRGNGGGDPYMGAHLLSYFLKAAVPYFAPDSALYPDLKSPVLPQTHRFPGDLVTLIDGGVFSTNGHFVSLLKYHGIGTLVGEETGGSFATTSNNLTTSLGHTGLRFSYATDVFTTAVAGLTPGRGIMPDIVSYARLEDMAVGHDPQLATALRALDGGGAPPLIGAEPATQSATPGQNVSLLVRVDGTGPMTYRWRKDGVYLDDGYGPLFTLSPFLAADAGRYDVLVQNATGRVTSAAAVLTLGDATGEEPARLANLSSRSVLAPGDDVTISGFVISGDLPREVLIRGVGPGLNTLGVTNALRRPELSLYRGREWIAANTDWRTGEREKLRLLAARLGAFTLREDAADCAMVVRLEPGLYSVHLRDADRVGGVGLVEVYDTEPEAVGESELINLSTQARVAGDEATLVSGLVIPGTASHTVLLRAIGPGLTAYGTGDALSRPRLALLAGAQTLLVNTGWETGNARADVVSAAAWAGAFPLAPGSADAALLVTLPPGVYTIEAQAADGGTGRVLAEVYSIKRE</sequence>
<keyword evidence="3" id="KW-1185">Reference proteome</keyword>
<dbReference type="GO" id="GO:0007165">
    <property type="term" value="P:signal transduction"/>
    <property type="evidence" value="ECO:0007669"/>
    <property type="project" value="TreeGrafter"/>
</dbReference>
<dbReference type="SUPFAM" id="SSF52096">
    <property type="entry name" value="ClpP/crotonase"/>
    <property type="match status" value="1"/>
</dbReference>